<name>A0A9D2CLI3_9LACO</name>
<keyword evidence="1" id="KW-0812">Transmembrane</keyword>
<reference evidence="2" key="2">
    <citation type="submission" date="2021-04" db="EMBL/GenBank/DDBJ databases">
        <authorList>
            <person name="Gilroy R."/>
        </authorList>
    </citation>
    <scope>NUCLEOTIDE SEQUENCE</scope>
    <source>
        <strain evidence="2">3204</strain>
    </source>
</reference>
<dbReference type="AlphaFoldDB" id="A0A9D2CLI3"/>
<feature type="transmembrane region" description="Helical" evidence="1">
    <location>
        <begin position="7"/>
        <end position="25"/>
    </location>
</feature>
<keyword evidence="1" id="KW-1133">Transmembrane helix</keyword>
<organism evidence="2 3">
    <name type="scientific">Candidatus Companilactobacillus pullicola</name>
    <dbReference type="NCBI Taxonomy" id="2838523"/>
    <lineage>
        <taxon>Bacteria</taxon>
        <taxon>Bacillati</taxon>
        <taxon>Bacillota</taxon>
        <taxon>Bacilli</taxon>
        <taxon>Lactobacillales</taxon>
        <taxon>Lactobacillaceae</taxon>
        <taxon>Companilactobacillus</taxon>
    </lineage>
</organism>
<keyword evidence="1" id="KW-0472">Membrane</keyword>
<evidence type="ECO:0000313" key="2">
    <source>
        <dbReference type="EMBL" id="HIY91919.1"/>
    </source>
</evidence>
<dbReference type="Proteomes" id="UP000824013">
    <property type="component" value="Unassembled WGS sequence"/>
</dbReference>
<evidence type="ECO:0000313" key="3">
    <source>
        <dbReference type="Proteomes" id="UP000824013"/>
    </source>
</evidence>
<accession>A0A9D2CLI3</accession>
<gene>
    <name evidence="2" type="ORF">H9820_03105</name>
</gene>
<proteinExistence type="predicted"/>
<protein>
    <submittedName>
        <fullName evidence="2">DUF4097 domain-containing protein</fullName>
    </submittedName>
</protein>
<reference evidence="2" key="1">
    <citation type="journal article" date="2021" name="PeerJ">
        <title>Extensive microbial diversity within the chicken gut microbiome revealed by metagenomics and culture.</title>
        <authorList>
            <person name="Gilroy R."/>
            <person name="Ravi A."/>
            <person name="Getino M."/>
            <person name="Pursley I."/>
            <person name="Horton D.L."/>
            <person name="Alikhan N.F."/>
            <person name="Baker D."/>
            <person name="Gharbi K."/>
            <person name="Hall N."/>
            <person name="Watson M."/>
            <person name="Adriaenssens E.M."/>
            <person name="Foster-Nyarko E."/>
            <person name="Jarju S."/>
            <person name="Secka A."/>
            <person name="Antonio M."/>
            <person name="Oren A."/>
            <person name="Chaudhuri R.R."/>
            <person name="La Ragione R."/>
            <person name="Hildebrand F."/>
            <person name="Pallen M.J."/>
        </authorList>
    </citation>
    <scope>NUCLEOTIDE SEQUENCE</scope>
    <source>
        <strain evidence="2">3204</strain>
    </source>
</reference>
<dbReference type="EMBL" id="DXCM01000023">
    <property type="protein sequence ID" value="HIY91919.1"/>
    <property type="molecule type" value="Genomic_DNA"/>
</dbReference>
<evidence type="ECO:0000256" key="1">
    <source>
        <dbReference type="SAM" id="Phobius"/>
    </source>
</evidence>
<comment type="caution">
    <text evidence="2">The sequence shown here is derived from an EMBL/GenBank/DDBJ whole genome shotgun (WGS) entry which is preliminary data.</text>
</comment>
<sequence length="310" mass="34643">MRKYFVTGFYLLIIGGLLLLGGFIMGGNKSVVWNHGFKVVEKIDETYPLDNFKNVYIEGRNANVVIRLGDRYKIRIDGEKSSVPSYKIKNDTLTVTGQERKGHVGVDMLDENNVTITIPMNKSLDNVNVRLADGYIRMNDVTINNLVKSAKDLDYDSNVYLNDATINNIEKMNLYDATLTMKNSKISNANLVASAYSGIEANNSTILKSSFNLDESKMNIKQSNIDTLKSLANHSKINISKTTLMNHNEFRMFGSGHFVGSAISVEGMDLTTENGYVRYFDKKSGNAYQNKVDANNLLMVKTTKAPITIK</sequence>